<protein>
    <submittedName>
        <fullName evidence="2">Uncharacterized protein</fullName>
    </submittedName>
</protein>
<dbReference type="AlphaFoldDB" id="A0AAD2D3R0"/>
<dbReference type="EMBL" id="CAMPGE010020067">
    <property type="protein sequence ID" value="CAI2378353.1"/>
    <property type="molecule type" value="Genomic_DNA"/>
</dbReference>
<evidence type="ECO:0000256" key="1">
    <source>
        <dbReference type="SAM" id="MobiDB-lite"/>
    </source>
</evidence>
<keyword evidence="3" id="KW-1185">Reference proteome</keyword>
<sequence>MNQYCKEMYQNSNVVSSFAVGIPSTLCDSLNRKDKIYEPVSRVKKNQIILEVDGVFWKGKVFDWFSKLPIEDRVIACKTIDKNLSEMLVSLNKNYDNIMNCEIAFKNNKDTSSHEEKKNHDDFMIRKVNSMQYHEFSQERYKDHISKKKNAEKLLIQNLIFCDTNQYCDTFTVSQTLVQEPVEFFKIFSDATQDCAFSIPWQIVNTSELKLGKSGGLSLEHPYWMSFIDFQTYGTWIICAIEKSIWLHYFHANDSQVRKNYLNCLFTNYERVKNRKYQYQILCEFWTDAKPEVRSKIYRELISQSLDDSSDKDGESFEQESCSSEAQKSEDSVKSYILENRILTNPRLANTAAITLLTGWRVGTKMYDQSKIQESLASLINSEDGESAPIKSLRASTQNEIAYLVSLGNKLHEVENFINFLTFSKLDRCNTKFDYLCRMLLKIIDETQREITLEELLNDDTSEKKDNEQDVSDESSGKKTKSKNGVFLRKKTQPQKENGVPETIVDESGSCYLLRGFSALVYRLESIFIKILVFLDQPRN</sequence>
<organism evidence="2 3">
    <name type="scientific">Euplotes crassus</name>
    <dbReference type="NCBI Taxonomy" id="5936"/>
    <lineage>
        <taxon>Eukaryota</taxon>
        <taxon>Sar</taxon>
        <taxon>Alveolata</taxon>
        <taxon>Ciliophora</taxon>
        <taxon>Intramacronucleata</taxon>
        <taxon>Spirotrichea</taxon>
        <taxon>Hypotrichia</taxon>
        <taxon>Euplotida</taxon>
        <taxon>Euplotidae</taxon>
        <taxon>Moneuplotes</taxon>
    </lineage>
</organism>
<feature type="region of interest" description="Disordered" evidence="1">
    <location>
        <begin position="462"/>
        <end position="502"/>
    </location>
</feature>
<gene>
    <name evidence="2" type="ORF">ECRASSUSDP1_LOCUS19748</name>
</gene>
<comment type="caution">
    <text evidence="2">The sequence shown here is derived from an EMBL/GenBank/DDBJ whole genome shotgun (WGS) entry which is preliminary data.</text>
</comment>
<evidence type="ECO:0000313" key="3">
    <source>
        <dbReference type="Proteomes" id="UP001295684"/>
    </source>
</evidence>
<proteinExistence type="predicted"/>
<dbReference type="Proteomes" id="UP001295684">
    <property type="component" value="Unassembled WGS sequence"/>
</dbReference>
<accession>A0AAD2D3R0</accession>
<name>A0AAD2D3R0_EUPCR</name>
<reference evidence="2" key="1">
    <citation type="submission" date="2023-07" db="EMBL/GenBank/DDBJ databases">
        <authorList>
            <consortium name="AG Swart"/>
            <person name="Singh M."/>
            <person name="Singh A."/>
            <person name="Seah K."/>
            <person name="Emmerich C."/>
        </authorList>
    </citation>
    <scope>NUCLEOTIDE SEQUENCE</scope>
    <source>
        <strain evidence="2">DP1</strain>
    </source>
</reference>
<feature type="compositionally biased region" description="Basic residues" evidence="1">
    <location>
        <begin position="478"/>
        <end position="493"/>
    </location>
</feature>
<evidence type="ECO:0000313" key="2">
    <source>
        <dbReference type="EMBL" id="CAI2378353.1"/>
    </source>
</evidence>
<feature type="region of interest" description="Disordered" evidence="1">
    <location>
        <begin position="307"/>
        <end position="328"/>
    </location>
</feature>